<gene>
    <name evidence="1" type="ORF">EJD97_012180</name>
</gene>
<feature type="non-terminal residue" evidence="1">
    <location>
        <position position="1"/>
    </location>
</feature>
<protein>
    <submittedName>
        <fullName evidence="1">Uncharacterized protein</fullName>
    </submittedName>
</protein>
<organism evidence="1">
    <name type="scientific">Solanum chilense</name>
    <name type="common">Tomato</name>
    <name type="synonym">Lycopersicon chilense</name>
    <dbReference type="NCBI Taxonomy" id="4083"/>
    <lineage>
        <taxon>Eukaryota</taxon>
        <taxon>Viridiplantae</taxon>
        <taxon>Streptophyta</taxon>
        <taxon>Embryophyta</taxon>
        <taxon>Tracheophyta</taxon>
        <taxon>Spermatophyta</taxon>
        <taxon>Magnoliopsida</taxon>
        <taxon>eudicotyledons</taxon>
        <taxon>Gunneridae</taxon>
        <taxon>Pentapetalae</taxon>
        <taxon>asterids</taxon>
        <taxon>lamiids</taxon>
        <taxon>Solanales</taxon>
        <taxon>Solanaceae</taxon>
        <taxon>Solanoideae</taxon>
        <taxon>Solaneae</taxon>
        <taxon>Solanum</taxon>
        <taxon>Solanum subgen. Lycopersicon</taxon>
    </lineage>
</organism>
<name>A0A6N2BDT2_SOLCI</name>
<reference evidence="1" key="1">
    <citation type="submission" date="2019-05" db="EMBL/GenBank/DDBJ databases">
        <title>The de novo reference genome and transcriptome assemblies of the wild tomato species Solanum chilense.</title>
        <authorList>
            <person name="Stam R."/>
            <person name="Nosenko T."/>
            <person name="Hoerger A.C."/>
            <person name="Stephan W."/>
            <person name="Seidel M.A."/>
            <person name="Kuhn J.M.M."/>
            <person name="Haberer G."/>
            <person name="Tellier A."/>
        </authorList>
    </citation>
    <scope>NUCLEOTIDE SEQUENCE</scope>
    <source>
        <tissue evidence="1">Mature leaves</tissue>
    </source>
</reference>
<sequence>RSQISGFTSNESNKKGIGEKHIPIIIVGTRICYGSVCISETGAEKAGVAKNNRCNLAEEPTESLTVEENNHAQMEL</sequence>
<comment type="caution">
    <text evidence="1">The sequence shown here is derived from an EMBL/GenBank/DDBJ whole genome shotgun (WGS) entry which is preliminary data.</text>
</comment>
<dbReference type="AlphaFoldDB" id="A0A6N2BDT2"/>
<evidence type="ECO:0000313" key="1">
    <source>
        <dbReference type="EMBL" id="TMW93112.1"/>
    </source>
</evidence>
<dbReference type="EMBL" id="RXGB01003105">
    <property type="protein sequence ID" value="TMW93112.1"/>
    <property type="molecule type" value="Genomic_DNA"/>
</dbReference>
<accession>A0A6N2BDT2</accession>
<proteinExistence type="predicted"/>